<keyword evidence="4" id="KW-1185">Reference proteome</keyword>
<keyword evidence="2" id="KW-0732">Signal</keyword>
<evidence type="ECO:0000256" key="2">
    <source>
        <dbReference type="SAM" id="SignalP"/>
    </source>
</evidence>
<evidence type="ECO:0000313" key="3">
    <source>
        <dbReference type="EMBL" id="MDR5587349.1"/>
    </source>
</evidence>
<keyword evidence="1" id="KW-1133">Transmembrane helix</keyword>
<name>A0ABU1EHB4_9CLOT</name>
<proteinExistence type="predicted"/>
<gene>
    <name evidence="3" type="ORF">RGC78_07675</name>
</gene>
<accession>A0ABU1EHB4</accession>
<feature type="signal peptide" evidence="2">
    <location>
        <begin position="1"/>
        <end position="23"/>
    </location>
</feature>
<sequence length="253" mass="28605">MKKLLTIVLVLTLVTSSSVPVFAADKDAKLVSIEDVITKDGENANIKESIKAITDSNGNIYFPSYKDSKINKITIENGTQNGNVKLIKNGDIEYNSLNFKEKNTEVTFDLEIIQEKTYVEKGAKIGSTFPKNINMIEFKDKNNSPLNIENYTINLAAPIGYELLNIVNFDPEKEYEVFEKDGKIFGKYAFGKIKSGSDMKLAINIYNKNKTFNYIVWGMAIIISILFMVKNKDLLTKAKEEKLKNKSLKMKNI</sequence>
<keyword evidence="1" id="KW-0472">Membrane</keyword>
<keyword evidence="1" id="KW-0812">Transmembrane</keyword>
<reference evidence="3 4" key="1">
    <citation type="submission" date="2023-09" db="EMBL/GenBank/DDBJ databases">
        <authorList>
            <person name="Zhai L."/>
        </authorList>
    </citation>
    <scope>NUCLEOTIDE SEQUENCE [LARGE SCALE GENOMIC DNA]</scope>
    <source>
        <strain evidence="3 4">5 N-1</strain>
    </source>
</reference>
<feature type="chain" id="PRO_5047454194" evidence="2">
    <location>
        <begin position="24"/>
        <end position="253"/>
    </location>
</feature>
<comment type="caution">
    <text evidence="3">The sequence shown here is derived from an EMBL/GenBank/DDBJ whole genome shotgun (WGS) entry which is preliminary data.</text>
</comment>
<dbReference type="RefSeq" id="WP_309556347.1">
    <property type="nucleotide sequence ID" value="NZ_JAVJAN010000017.1"/>
</dbReference>
<feature type="transmembrane region" description="Helical" evidence="1">
    <location>
        <begin position="211"/>
        <end position="229"/>
    </location>
</feature>
<evidence type="ECO:0000313" key="4">
    <source>
        <dbReference type="Proteomes" id="UP001256646"/>
    </source>
</evidence>
<dbReference type="Proteomes" id="UP001256646">
    <property type="component" value="Unassembled WGS sequence"/>
</dbReference>
<organism evidence="3 4">
    <name type="scientific">Clostridium aquiflavi</name>
    <dbReference type="NCBI Taxonomy" id="3073603"/>
    <lineage>
        <taxon>Bacteria</taxon>
        <taxon>Bacillati</taxon>
        <taxon>Bacillota</taxon>
        <taxon>Clostridia</taxon>
        <taxon>Eubacteriales</taxon>
        <taxon>Clostridiaceae</taxon>
        <taxon>Clostridium</taxon>
    </lineage>
</organism>
<protein>
    <submittedName>
        <fullName evidence="3">Uncharacterized protein</fullName>
    </submittedName>
</protein>
<evidence type="ECO:0000256" key="1">
    <source>
        <dbReference type="SAM" id="Phobius"/>
    </source>
</evidence>
<dbReference type="EMBL" id="JAVJAN010000017">
    <property type="protein sequence ID" value="MDR5587349.1"/>
    <property type="molecule type" value="Genomic_DNA"/>
</dbReference>